<dbReference type="EMBL" id="JAJHNU010000003">
    <property type="protein sequence ID" value="MDN4121993.1"/>
    <property type="molecule type" value="Genomic_DNA"/>
</dbReference>
<feature type="transmembrane region" description="Helical" evidence="7">
    <location>
        <begin position="278"/>
        <end position="303"/>
    </location>
</feature>
<keyword evidence="2" id="KW-1003">Cell membrane</keyword>
<keyword evidence="3 7" id="KW-0997">Cell inner membrane</keyword>
<comment type="caution">
    <text evidence="7">Lacks conserved residue(s) required for the propagation of feature annotation.</text>
</comment>
<keyword evidence="10" id="KW-1185">Reference proteome</keyword>
<dbReference type="InterPro" id="IPR004681">
    <property type="entry name" value="TRAP_DctM"/>
</dbReference>
<dbReference type="NCBIfam" id="TIGR00786">
    <property type="entry name" value="dctM"/>
    <property type="match status" value="1"/>
</dbReference>
<feature type="transmembrane region" description="Helical" evidence="7">
    <location>
        <begin position="59"/>
        <end position="77"/>
    </location>
</feature>
<dbReference type="RefSeq" id="WP_266123002.1">
    <property type="nucleotide sequence ID" value="NZ_JAJHNU010000003.1"/>
</dbReference>
<dbReference type="PANTHER" id="PTHR33362:SF5">
    <property type="entry name" value="C4-DICARBOXYLATE TRAP TRANSPORTER LARGE PERMEASE PROTEIN DCTM"/>
    <property type="match status" value="1"/>
</dbReference>
<feature type="transmembrane region" description="Helical" evidence="7">
    <location>
        <begin position="12"/>
        <end position="39"/>
    </location>
</feature>
<comment type="subcellular location">
    <subcellularLocation>
        <location evidence="1 7">Cell inner membrane</location>
        <topology evidence="1 7">Multi-pass membrane protein</topology>
    </subcellularLocation>
</comment>
<feature type="transmembrane region" description="Helical" evidence="7">
    <location>
        <begin position="228"/>
        <end position="246"/>
    </location>
</feature>
<dbReference type="InterPro" id="IPR010656">
    <property type="entry name" value="DctM"/>
</dbReference>
<keyword evidence="6 7" id="KW-0472">Membrane</keyword>
<evidence type="ECO:0000256" key="3">
    <source>
        <dbReference type="ARBA" id="ARBA00022519"/>
    </source>
</evidence>
<comment type="caution">
    <text evidence="9">The sequence shown here is derived from an EMBL/GenBank/DDBJ whole genome shotgun (WGS) entry which is preliminary data.</text>
</comment>
<organism evidence="9 10">
    <name type="scientific">Alcaligenes endophyticus</name>
    <dbReference type="NCBI Taxonomy" id="1929088"/>
    <lineage>
        <taxon>Bacteria</taxon>
        <taxon>Pseudomonadati</taxon>
        <taxon>Pseudomonadota</taxon>
        <taxon>Betaproteobacteria</taxon>
        <taxon>Burkholderiales</taxon>
        <taxon>Alcaligenaceae</taxon>
        <taxon>Alcaligenes</taxon>
    </lineage>
</organism>
<sequence>MSSLHITGLAMIAGLFFLLGIGVPIAYAMIAIGLASLVWTQGWASADYLVGNFPYSSTAEFAFVIIPLFLFMGEMAYRSGLSERAFKVARTWIGHLPGGLPIASVAACAGFSAVCGSSIVTAATIGRISIPEMLKAGVSQRLAGGAVATAGALGALIPPSGILVVYSIATQVPVLDLFATAIVPGILTALVYAIGIYIWVQVSPREKAARTTHQAATWREKTRSLKSGWEILLLFTVVMGSMLTGVATPTEAAAVGAVTAGLIALLRGARFQSFRQGLIASGSSSAAVFMLIVGSGLFSLGFATTQIPQQMASMISGLELSPVVLLILLLIPFLFLGMFLDAISMILLTMPLMFPIVVENNINPILFGILVTKMAEIGNITPPVGLNVFVLKGAAPEIQISEVFKGAVPFIAMEFLLIALFILFPQIVLFPLSS</sequence>
<feature type="transmembrane region" description="Helical" evidence="7">
    <location>
        <begin position="252"/>
        <end position="269"/>
    </location>
</feature>
<dbReference type="PANTHER" id="PTHR33362">
    <property type="entry name" value="SIALIC ACID TRAP TRANSPORTER PERMEASE PROTEIN SIAT-RELATED"/>
    <property type="match status" value="1"/>
</dbReference>
<evidence type="ECO:0000259" key="8">
    <source>
        <dbReference type="Pfam" id="PF06808"/>
    </source>
</evidence>
<protein>
    <recommendedName>
        <fullName evidence="7">TRAP transporter large permease protein</fullName>
    </recommendedName>
</protein>
<feature type="transmembrane region" description="Helical" evidence="7">
    <location>
        <begin position="142"/>
        <end position="169"/>
    </location>
</feature>
<evidence type="ECO:0000256" key="7">
    <source>
        <dbReference type="RuleBase" id="RU369079"/>
    </source>
</evidence>
<reference evidence="9" key="1">
    <citation type="submission" date="2021-11" db="EMBL/GenBank/DDBJ databases">
        <title>Draft genome sequence of Alcaligenes endophyticus type strain CCUG 75668T.</title>
        <authorList>
            <person name="Salva-Serra F."/>
            <person name="Duran R.E."/>
            <person name="Seeger M."/>
            <person name="Moore E.R.B."/>
            <person name="Jaen-Luchoro D."/>
        </authorList>
    </citation>
    <scope>NUCLEOTIDE SEQUENCE</scope>
    <source>
        <strain evidence="9">CCUG 75668</strain>
    </source>
</reference>
<dbReference type="Proteomes" id="UP001168613">
    <property type="component" value="Unassembled WGS sequence"/>
</dbReference>
<proteinExistence type="inferred from homology"/>
<dbReference type="PIRSF" id="PIRSF006066">
    <property type="entry name" value="HI0050"/>
    <property type="match status" value="1"/>
</dbReference>
<evidence type="ECO:0000256" key="6">
    <source>
        <dbReference type="ARBA" id="ARBA00023136"/>
    </source>
</evidence>
<evidence type="ECO:0000256" key="5">
    <source>
        <dbReference type="ARBA" id="ARBA00022989"/>
    </source>
</evidence>
<comment type="function">
    <text evidence="7">Part of the tripartite ATP-independent periplasmic (TRAP) transport system.</text>
</comment>
<feature type="transmembrane region" description="Helical" evidence="7">
    <location>
        <begin position="181"/>
        <end position="200"/>
    </location>
</feature>
<comment type="similarity">
    <text evidence="7">Belongs to the TRAP transporter large permease family.</text>
</comment>
<evidence type="ECO:0000256" key="2">
    <source>
        <dbReference type="ARBA" id="ARBA00022475"/>
    </source>
</evidence>
<keyword evidence="4 7" id="KW-0812">Transmembrane</keyword>
<evidence type="ECO:0000313" key="9">
    <source>
        <dbReference type="EMBL" id="MDN4121993.1"/>
    </source>
</evidence>
<feature type="domain" description="TRAP C4-dicarboxylate transport system permease DctM subunit" evidence="8">
    <location>
        <begin position="13"/>
        <end position="427"/>
    </location>
</feature>
<keyword evidence="7" id="KW-0813">Transport</keyword>
<feature type="transmembrane region" description="Helical" evidence="7">
    <location>
        <begin position="323"/>
        <end position="348"/>
    </location>
</feature>
<name>A0ABT8EL30_9BURK</name>
<keyword evidence="5 7" id="KW-1133">Transmembrane helix</keyword>
<evidence type="ECO:0000256" key="4">
    <source>
        <dbReference type="ARBA" id="ARBA00022692"/>
    </source>
</evidence>
<evidence type="ECO:0000313" key="10">
    <source>
        <dbReference type="Proteomes" id="UP001168613"/>
    </source>
</evidence>
<comment type="subunit">
    <text evidence="7">The complex comprises the extracytoplasmic solute receptor protein and the two transmembrane proteins.</text>
</comment>
<feature type="transmembrane region" description="Helical" evidence="7">
    <location>
        <begin position="410"/>
        <end position="432"/>
    </location>
</feature>
<evidence type="ECO:0000256" key="1">
    <source>
        <dbReference type="ARBA" id="ARBA00004429"/>
    </source>
</evidence>
<gene>
    <name evidence="9" type="ORF">LMS43_11910</name>
</gene>
<dbReference type="Pfam" id="PF06808">
    <property type="entry name" value="DctM"/>
    <property type="match status" value="1"/>
</dbReference>
<accession>A0ABT8EL30</accession>